<feature type="region of interest" description="Disordered" evidence="4">
    <location>
        <begin position="400"/>
        <end position="462"/>
    </location>
</feature>
<evidence type="ECO:0000313" key="7">
    <source>
        <dbReference type="Proteomes" id="UP000053149"/>
    </source>
</evidence>
<evidence type="ECO:0000259" key="5">
    <source>
        <dbReference type="PROSITE" id="PS50002"/>
    </source>
</evidence>
<dbReference type="Gene3D" id="2.30.30.40">
    <property type="entry name" value="SH3 Domains"/>
    <property type="match status" value="2"/>
</dbReference>
<dbReference type="PANTHER" id="PTHR14167:SF62">
    <property type="entry name" value="E3 UBIQUITIN-PROTEIN LIGASE SH3RF3"/>
    <property type="match status" value="1"/>
</dbReference>
<dbReference type="EMBL" id="KL233391">
    <property type="protein sequence ID" value="KFV07232.1"/>
    <property type="molecule type" value="Genomic_DNA"/>
</dbReference>
<feature type="region of interest" description="Disordered" evidence="4">
    <location>
        <begin position="242"/>
        <end position="267"/>
    </location>
</feature>
<evidence type="ECO:0000256" key="4">
    <source>
        <dbReference type="SAM" id="MobiDB-lite"/>
    </source>
</evidence>
<protein>
    <submittedName>
        <fullName evidence="6">SH3 domain-containing RING finger protein 3</fullName>
    </submittedName>
</protein>
<feature type="domain" description="SH3" evidence="5">
    <location>
        <begin position="1"/>
        <end position="36"/>
    </location>
</feature>
<dbReference type="GO" id="GO:0061630">
    <property type="term" value="F:ubiquitin protein ligase activity"/>
    <property type="evidence" value="ECO:0007669"/>
    <property type="project" value="TreeGrafter"/>
</dbReference>
<dbReference type="GO" id="GO:0032436">
    <property type="term" value="P:positive regulation of proteasomal ubiquitin-dependent protein catabolic process"/>
    <property type="evidence" value="ECO:0007669"/>
    <property type="project" value="TreeGrafter"/>
</dbReference>
<dbReference type="InterPro" id="IPR001452">
    <property type="entry name" value="SH3_domain"/>
</dbReference>
<sequence length="543" mass="56928">DEILTVIRRVDDNWAEGMLGDKIGIFPILYVEEDDCSQGILHAPEERCSAVSVGCRTSFKPFGRTGLAPCSTLAGAGAAQRQAEGKKNAKKRHSFTALSMTHKSSQAASNRHSMEISAPVLISSSDPRAAARGGLHLNPCMFFFVYFQDSSSIGTATVAGPRTSAITGDEGTPPKVQLPLNIYLALYAYKPQKNDELELRKGEMYRVIEKCQDGWFKGTSLRSGMSGVFPGNYVTPVSRVPVGAGQPRNSGAGGASTTKGAPGTIHPIGAGLTNTSTAVRPVVPITVPQTHPQLQAASPQLNNCLRYSAQQPASQTRNAMQMGMCAHPPVPLTLPPERPPATVSPLRTPSSPSRLPAAAIRPHSAVSPQHGHQPPTLGARPLIPLTSAAAAITPPNVSAAHLNGEAGSGPLGGPVTPGPAGKAKERKNEKKEKKSGLLKLLAGASTKKKSRSPPSVSPTHDPQAAIEGVLQGAVGPELTSLSSHGRAGSCPIESEMQGAMGLEPLHRKTGSLDLNFSIPSPARQPLSSMAAIRPEPKPLPRER</sequence>
<dbReference type="SMART" id="SM00326">
    <property type="entry name" value="SH3"/>
    <property type="match status" value="2"/>
</dbReference>
<dbReference type="GO" id="GO:0046330">
    <property type="term" value="P:positive regulation of JNK cascade"/>
    <property type="evidence" value="ECO:0007669"/>
    <property type="project" value="TreeGrafter"/>
</dbReference>
<dbReference type="Pfam" id="PF14604">
    <property type="entry name" value="SH3_9"/>
    <property type="match status" value="1"/>
</dbReference>
<dbReference type="CDD" id="cd11925">
    <property type="entry name" value="SH3_SH3RF3_3"/>
    <property type="match status" value="1"/>
</dbReference>
<dbReference type="Proteomes" id="UP000053149">
    <property type="component" value="Unassembled WGS sequence"/>
</dbReference>
<organism evidence="6 7">
    <name type="scientific">Pterocles gutturalis</name>
    <name type="common">yellow-throated sandgrouse</name>
    <dbReference type="NCBI Taxonomy" id="240206"/>
    <lineage>
        <taxon>Eukaryota</taxon>
        <taxon>Metazoa</taxon>
        <taxon>Chordata</taxon>
        <taxon>Craniata</taxon>
        <taxon>Vertebrata</taxon>
        <taxon>Euteleostomi</taxon>
        <taxon>Archelosauria</taxon>
        <taxon>Archosauria</taxon>
        <taxon>Dinosauria</taxon>
        <taxon>Saurischia</taxon>
        <taxon>Theropoda</taxon>
        <taxon>Coelurosauria</taxon>
        <taxon>Aves</taxon>
        <taxon>Neognathae</taxon>
        <taxon>Neoaves</taxon>
        <taxon>Columbimorphae</taxon>
        <taxon>Pterocliformes</taxon>
        <taxon>Pteroclidae</taxon>
        <taxon>Pterocles</taxon>
    </lineage>
</organism>
<dbReference type="InterPro" id="IPR050384">
    <property type="entry name" value="Endophilin_SH3RF"/>
</dbReference>
<dbReference type="FunFam" id="2.30.30.40:FF:000001">
    <property type="entry name" value="Sorbin and SH3 domain-containing protein 1 isoform 2"/>
    <property type="match status" value="1"/>
</dbReference>
<dbReference type="SUPFAM" id="SSF50044">
    <property type="entry name" value="SH3-domain"/>
    <property type="match status" value="2"/>
</dbReference>
<feature type="compositionally biased region" description="Low complexity" evidence="4">
    <location>
        <begin position="344"/>
        <end position="357"/>
    </location>
</feature>
<dbReference type="InterPro" id="IPR035612">
    <property type="entry name" value="SH3RF3_SH3_3"/>
</dbReference>
<feature type="compositionally biased region" description="Basic and acidic residues" evidence="4">
    <location>
        <begin position="422"/>
        <end position="435"/>
    </location>
</feature>
<feature type="region of interest" description="Disordered" evidence="4">
    <location>
        <begin position="336"/>
        <end position="357"/>
    </location>
</feature>
<evidence type="ECO:0000256" key="1">
    <source>
        <dbReference type="ARBA" id="ARBA00022443"/>
    </source>
</evidence>
<dbReference type="PANTHER" id="PTHR14167">
    <property type="entry name" value="SH3 DOMAIN-CONTAINING"/>
    <property type="match status" value="1"/>
</dbReference>
<keyword evidence="7" id="KW-1185">Reference proteome</keyword>
<keyword evidence="1 3" id="KW-0728">SH3 domain</keyword>
<keyword evidence="2" id="KW-0677">Repeat</keyword>
<feature type="non-terminal residue" evidence="6">
    <location>
        <position position="1"/>
    </location>
</feature>
<evidence type="ECO:0000256" key="2">
    <source>
        <dbReference type="ARBA" id="ARBA00022737"/>
    </source>
</evidence>
<evidence type="ECO:0000313" key="6">
    <source>
        <dbReference type="EMBL" id="KFV07232.1"/>
    </source>
</evidence>
<proteinExistence type="predicted"/>
<name>A0A093C4P0_9AVES</name>
<feature type="domain" description="SH3" evidence="5">
    <location>
        <begin position="178"/>
        <end position="239"/>
    </location>
</feature>
<accession>A0A093C4P0</accession>
<feature type="compositionally biased region" description="Low complexity" evidence="4">
    <location>
        <begin position="255"/>
        <end position="264"/>
    </location>
</feature>
<feature type="compositionally biased region" description="Basic and acidic residues" evidence="4">
    <location>
        <begin position="534"/>
        <end position="543"/>
    </location>
</feature>
<dbReference type="InterPro" id="IPR036028">
    <property type="entry name" value="SH3-like_dom_sf"/>
</dbReference>
<dbReference type="PRINTS" id="PR00452">
    <property type="entry name" value="SH3DOMAIN"/>
</dbReference>
<dbReference type="GO" id="GO:0016567">
    <property type="term" value="P:protein ubiquitination"/>
    <property type="evidence" value="ECO:0007669"/>
    <property type="project" value="TreeGrafter"/>
</dbReference>
<evidence type="ECO:0000256" key="3">
    <source>
        <dbReference type="PROSITE-ProRule" id="PRU00192"/>
    </source>
</evidence>
<dbReference type="AlphaFoldDB" id="A0A093C4P0"/>
<feature type="region of interest" description="Disordered" evidence="4">
    <location>
        <begin position="478"/>
        <end position="543"/>
    </location>
</feature>
<dbReference type="PROSITE" id="PS50002">
    <property type="entry name" value="SH3"/>
    <property type="match status" value="2"/>
</dbReference>
<feature type="non-terminal residue" evidence="6">
    <location>
        <position position="543"/>
    </location>
</feature>
<reference evidence="6 7" key="1">
    <citation type="submission" date="2014-04" db="EMBL/GenBank/DDBJ databases">
        <title>Genome evolution of avian class.</title>
        <authorList>
            <person name="Zhang G."/>
            <person name="Li C."/>
        </authorList>
    </citation>
    <scope>NUCLEOTIDE SEQUENCE [LARGE SCALE GENOMIC DNA]</scope>
    <source>
        <strain evidence="6">BGI_N339</strain>
    </source>
</reference>
<gene>
    <name evidence="6" type="ORF">N339_08149</name>
</gene>